<gene>
    <name evidence="1" type="ORF">MIND_00524600</name>
</gene>
<proteinExistence type="predicted"/>
<reference evidence="1" key="1">
    <citation type="submission" date="2020-05" db="EMBL/GenBank/DDBJ databases">
        <title>Mycena genomes resolve the evolution of fungal bioluminescence.</title>
        <authorList>
            <person name="Tsai I.J."/>
        </authorList>
    </citation>
    <scope>NUCLEOTIDE SEQUENCE</scope>
    <source>
        <strain evidence="1">171206Taipei</strain>
    </source>
</reference>
<dbReference type="EMBL" id="JACAZF010000004">
    <property type="protein sequence ID" value="KAF7307306.1"/>
    <property type="molecule type" value="Genomic_DNA"/>
</dbReference>
<dbReference type="RefSeq" id="XP_037222325.1">
    <property type="nucleotide sequence ID" value="XM_037362033.1"/>
</dbReference>
<dbReference type="AlphaFoldDB" id="A0A8H6W8U0"/>
<comment type="caution">
    <text evidence="1">The sequence shown here is derived from an EMBL/GenBank/DDBJ whole genome shotgun (WGS) entry which is preliminary data.</text>
</comment>
<protein>
    <submittedName>
        <fullName evidence="1">Uncharacterized protein</fullName>
    </submittedName>
</protein>
<evidence type="ECO:0000313" key="1">
    <source>
        <dbReference type="EMBL" id="KAF7307306.1"/>
    </source>
</evidence>
<dbReference type="GeneID" id="59344549"/>
<keyword evidence="2" id="KW-1185">Reference proteome</keyword>
<evidence type="ECO:0000313" key="2">
    <source>
        <dbReference type="Proteomes" id="UP000636479"/>
    </source>
</evidence>
<accession>A0A8H6W8U0</accession>
<organism evidence="1 2">
    <name type="scientific">Mycena indigotica</name>
    <dbReference type="NCBI Taxonomy" id="2126181"/>
    <lineage>
        <taxon>Eukaryota</taxon>
        <taxon>Fungi</taxon>
        <taxon>Dikarya</taxon>
        <taxon>Basidiomycota</taxon>
        <taxon>Agaricomycotina</taxon>
        <taxon>Agaricomycetes</taxon>
        <taxon>Agaricomycetidae</taxon>
        <taxon>Agaricales</taxon>
        <taxon>Marasmiineae</taxon>
        <taxon>Mycenaceae</taxon>
        <taxon>Mycena</taxon>
    </lineage>
</organism>
<sequence length="90" mass="9945">MQMFLKRAIRECCAKHGVQATDIGVLPQGDIGHDLKRRDLLGLVFIHFANNMTNESLAVAANEALLDDLAALLQMPKQDAVWLLQDSALM</sequence>
<dbReference type="Proteomes" id="UP000636479">
    <property type="component" value="Unassembled WGS sequence"/>
</dbReference>
<name>A0A8H6W8U0_9AGAR</name>